<dbReference type="CDD" id="cd11712">
    <property type="entry name" value="GINS_A_psf2"/>
    <property type="match status" value="1"/>
</dbReference>
<protein>
    <submittedName>
        <fullName evidence="8">GINS2</fullName>
    </submittedName>
</protein>
<evidence type="ECO:0000259" key="6">
    <source>
        <dbReference type="Pfam" id="PF05916"/>
    </source>
</evidence>
<dbReference type="GO" id="GO:0006260">
    <property type="term" value="P:DNA replication"/>
    <property type="evidence" value="ECO:0007669"/>
    <property type="project" value="UniProtKB-KW"/>
</dbReference>
<comment type="similarity">
    <text evidence="2">Belongs to the GINS2/PSF2 family.</text>
</comment>
<dbReference type="PIRSF" id="PIRSF028998">
    <property type="entry name" value="GINS_Psf2_subgr"/>
    <property type="match status" value="1"/>
</dbReference>
<dbReference type="PANTHER" id="PTHR12772:SF0">
    <property type="entry name" value="DNA REPLICATION COMPLEX GINS PROTEIN PSF2"/>
    <property type="match status" value="1"/>
</dbReference>
<proteinExistence type="inferred from homology"/>
<dbReference type="PANTHER" id="PTHR12772">
    <property type="entry name" value="DNA REPLICATION COMPLEX GINS PROTEIN PSF2"/>
    <property type="match status" value="1"/>
</dbReference>
<feature type="domain" description="GINS subunit" evidence="6">
    <location>
        <begin position="70"/>
        <end position="171"/>
    </location>
</feature>
<evidence type="ECO:0000256" key="1">
    <source>
        <dbReference type="ARBA" id="ARBA00004123"/>
    </source>
</evidence>
<dbReference type="GO" id="GO:0000727">
    <property type="term" value="P:double-strand break repair via break-induced replication"/>
    <property type="evidence" value="ECO:0007669"/>
    <property type="project" value="TreeGrafter"/>
</dbReference>
<dbReference type="Gene3D" id="3.40.5.50">
    <property type="match status" value="1"/>
</dbReference>
<keyword evidence="4" id="KW-0539">Nucleus</keyword>
<dbReference type="InterPro" id="IPR036224">
    <property type="entry name" value="GINS_bundle-like_dom_sf"/>
</dbReference>
<evidence type="ECO:0000256" key="4">
    <source>
        <dbReference type="ARBA" id="ARBA00023242"/>
    </source>
</evidence>
<dbReference type="Pfam" id="PF05916">
    <property type="entry name" value="Sld5"/>
    <property type="match status" value="1"/>
</dbReference>
<dbReference type="GO" id="GO:0000811">
    <property type="term" value="C:GINS complex"/>
    <property type="evidence" value="ECO:0007669"/>
    <property type="project" value="TreeGrafter"/>
</dbReference>
<dbReference type="AlphaFoldDB" id="A0AAW2YNY9"/>
<reference evidence="8 9" key="1">
    <citation type="submission" date="2024-03" db="EMBL/GenBank/DDBJ databases">
        <title>The Acrasis kona genome and developmental transcriptomes reveal deep origins of eukaryotic multicellular pathways.</title>
        <authorList>
            <person name="Sheikh S."/>
            <person name="Fu C.-J."/>
            <person name="Brown M.W."/>
            <person name="Baldauf S.L."/>
        </authorList>
    </citation>
    <scope>NUCLEOTIDE SEQUENCE [LARGE SCALE GENOMIC DNA]</scope>
    <source>
        <strain evidence="8 9">ATCC MYA-3509</strain>
    </source>
</reference>
<dbReference type="InterPro" id="IPR021151">
    <property type="entry name" value="GINS_A"/>
</dbReference>
<dbReference type="InterPro" id="IPR056784">
    <property type="entry name" value="PSF2_N"/>
</dbReference>
<organism evidence="8 9">
    <name type="scientific">Acrasis kona</name>
    <dbReference type="NCBI Taxonomy" id="1008807"/>
    <lineage>
        <taxon>Eukaryota</taxon>
        <taxon>Discoba</taxon>
        <taxon>Heterolobosea</taxon>
        <taxon>Tetramitia</taxon>
        <taxon>Eutetramitia</taxon>
        <taxon>Acrasidae</taxon>
        <taxon>Acrasis</taxon>
    </lineage>
</organism>
<dbReference type="Proteomes" id="UP001431209">
    <property type="component" value="Unassembled WGS sequence"/>
</dbReference>
<keyword evidence="9" id="KW-1185">Reference proteome</keyword>
<dbReference type="EMBL" id="JAOPGA020000417">
    <property type="protein sequence ID" value="KAL0478521.1"/>
    <property type="molecule type" value="Genomic_DNA"/>
</dbReference>
<evidence type="ECO:0000313" key="8">
    <source>
        <dbReference type="EMBL" id="KAL0478521.1"/>
    </source>
</evidence>
<gene>
    <name evidence="8" type="ORF">AKO1_004396</name>
</gene>
<feature type="compositionally biased region" description="Acidic residues" evidence="5">
    <location>
        <begin position="181"/>
        <end position="202"/>
    </location>
</feature>
<evidence type="ECO:0000256" key="5">
    <source>
        <dbReference type="SAM" id="MobiDB-lite"/>
    </source>
</evidence>
<accession>A0AAW2YNY9</accession>
<dbReference type="FunFam" id="1.20.58.1020:FF:000001">
    <property type="entry name" value="DNA replication complex GINS protein PSF2"/>
    <property type="match status" value="1"/>
</dbReference>
<evidence type="ECO:0000313" key="9">
    <source>
        <dbReference type="Proteomes" id="UP001431209"/>
    </source>
</evidence>
<keyword evidence="3" id="KW-0235">DNA replication</keyword>
<evidence type="ECO:0000259" key="7">
    <source>
        <dbReference type="Pfam" id="PF25005"/>
    </source>
</evidence>
<comment type="caution">
    <text evidence="8">The sequence shown here is derived from an EMBL/GenBank/DDBJ whole genome shotgun (WGS) entry which is preliminary data.</text>
</comment>
<name>A0AAW2YNY9_9EUKA</name>
<dbReference type="Gene3D" id="1.20.58.1020">
    <property type="match status" value="1"/>
</dbReference>
<dbReference type="Pfam" id="PF25005">
    <property type="entry name" value="PSF2_N"/>
    <property type="match status" value="1"/>
</dbReference>
<dbReference type="FunFam" id="3.40.5.50:FF:000001">
    <property type="entry name" value="DNA replication complex GINS protein PSF2"/>
    <property type="match status" value="1"/>
</dbReference>
<feature type="non-terminal residue" evidence="8">
    <location>
        <position position="202"/>
    </location>
</feature>
<dbReference type="InterPro" id="IPR007257">
    <property type="entry name" value="GINS_Psf2"/>
</dbReference>
<evidence type="ECO:0000256" key="3">
    <source>
        <dbReference type="ARBA" id="ARBA00022705"/>
    </source>
</evidence>
<dbReference type="SUPFAM" id="SSF160059">
    <property type="entry name" value="PriA/YqbF domain"/>
    <property type="match status" value="1"/>
</dbReference>
<feature type="region of interest" description="Disordered" evidence="5">
    <location>
        <begin position="179"/>
        <end position="202"/>
    </location>
</feature>
<feature type="domain" description="DNA replication complex GINS protein PSF2 N-terminal" evidence="7">
    <location>
        <begin position="8"/>
        <end position="68"/>
    </location>
</feature>
<comment type="subcellular location">
    <subcellularLocation>
        <location evidence="1">Nucleus</location>
    </subcellularLocation>
</comment>
<dbReference type="SUPFAM" id="SSF158573">
    <property type="entry name" value="GINS helical bundle-like"/>
    <property type="match status" value="1"/>
</dbReference>
<dbReference type="CDD" id="cd21694">
    <property type="entry name" value="GINS_B_Psf2"/>
    <property type="match status" value="1"/>
</dbReference>
<sequence>MSTRATFDPQEVEFMSEETMIKIVPLYDMDRIDLITGSIGPFTANESIAEVPLWIAMTLRKKGKCRVIQPDWLKAIQLRDTFEKEVASVSFASLPFHYLEIALLLLKFAGDDFEDQHLIRAKIEDIENFRHDKMKMGLRRISAVDGPMFGFVLNNISAMEINRNREFVCTSLHNLRQIDGANEEEEDEEEDEQANEEQDDDD</sequence>
<evidence type="ECO:0000256" key="2">
    <source>
        <dbReference type="ARBA" id="ARBA00010565"/>
    </source>
</evidence>